<dbReference type="InterPro" id="IPR038050">
    <property type="entry name" value="Neuro_actylchol_rec"/>
</dbReference>
<feature type="transmembrane region" description="Helical" evidence="6">
    <location>
        <begin position="174"/>
        <end position="196"/>
    </location>
</feature>
<keyword evidence="5" id="KW-0175">Coiled coil</keyword>
<dbReference type="InterPro" id="IPR006029">
    <property type="entry name" value="Neurotrans-gated_channel_TM"/>
</dbReference>
<evidence type="ECO:0000256" key="5">
    <source>
        <dbReference type="SAM" id="Coils"/>
    </source>
</evidence>
<organism evidence="9 10">
    <name type="scientific">Branchiostoma belcheri</name>
    <name type="common">Amphioxus</name>
    <dbReference type="NCBI Taxonomy" id="7741"/>
    <lineage>
        <taxon>Eukaryota</taxon>
        <taxon>Metazoa</taxon>
        <taxon>Chordata</taxon>
        <taxon>Cephalochordata</taxon>
        <taxon>Leptocardii</taxon>
        <taxon>Amphioxiformes</taxon>
        <taxon>Branchiostomatidae</taxon>
        <taxon>Branchiostoma</taxon>
    </lineage>
</organism>
<dbReference type="Gene3D" id="1.20.58.390">
    <property type="entry name" value="Neurotransmitter-gated ion-channel transmembrane domain"/>
    <property type="match status" value="1"/>
</dbReference>
<feature type="transmembrane region" description="Helical" evidence="6">
    <location>
        <begin position="208"/>
        <end position="229"/>
    </location>
</feature>
<dbReference type="SUPFAM" id="SSF90112">
    <property type="entry name" value="Neurotransmitter-gated ion-channel transmembrane pore"/>
    <property type="match status" value="1"/>
</dbReference>
<dbReference type="InterPro" id="IPR006201">
    <property type="entry name" value="Neur_channel"/>
</dbReference>
<dbReference type="PANTHER" id="PTHR18945">
    <property type="entry name" value="NEUROTRANSMITTER GATED ION CHANNEL"/>
    <property type="match status" value="1"/>
</dbReference>
<dbReference type="Gene3D" id="2.70.170.10">
    <property type="entry name" value="Neurotransmitter-gated ion-channel ligand-binding domain"/>
    <property type="match status" value="1"/>
</dbReference>
<comment type="subcellular location">
    <subcellularLocation>
        <location evidence="1">Membrane</location>
        <topology evidence="1">Multi-pass membrane protein</topology>
    </subcellularLocation>
</comment>
<dbReference type="GO" id="GO:0004888">
    <property type="term" value="F:transmembrane signaling receptor activity"/>
    <property type="evidence" value="ECO:0007669"/>
    <property type="project" value="InterPro"/>
</dbReference>
<dbReference type="InterPro" id="IPR036719">
    <property type="entry name" value="Neuro-gated_channel_TM_sf"/>
</dbReference>
<dbReference type="RefSeq" id="XP_019617103.1">
    <property type="nucleotide sequence ID" value="XM_019761544.1"/>
</dbReference>
<protein>
    <submittedName>
        <fullName evidence="10">Acetylcholine receptor subunit beta-like 1</fullName>
    </submittedName>
</protein>
<evidence type="ECO:0000313" key="9">
    <source>
        <dbReference type="Proteomes" id="UP000515135"/>
    </source>
</evidence>
<accession>A0A6P4XY91</accession>
<proteinExistence type="predicted"/>
<dbReference type="GO" id="GO:0016020">
    <property type="term" value="C:membrane"/>
    <property type="evidence" value="ECO:0007669"/>
    <property type="project" value="UniProtKB-SubCell"/>
</dbReference>
<dbReference type="InterPro" id="IPR036734">
    <property type="entry name" value="Neur_chan_lig-bd_sf"/>
</dbReference>
<evidence type="ECO:0000259" key="8">
    <source>
        <dbReference type="Pfam" id="PF02932"/>
    </source>
</evidence>
<sequence>MFQEVDWDDQWDPRIVLRNTTSIESEKSAQNLIPVVGEDVPIVHEFRKVRATFKVDMDLTDFPVDHQKLTVQLMSGWPLKKAELRKNYGSNDTINDEDFADADQWNVSEYLDCRHGTKGNSQSKTFSEYPVYNITAHVQRKSAFYNWNTVLILFLIMALSFTVFFIPVEDYKDRLGVIFTLLLTTVAFKLVVSQYLPTVSYLTLLDKYVLACIIFQWVVAVQSTVASVIRDKNSARLFDWVSAGVLVVVVLLAHLFFGIIIRRKVNEKDGKLRKIQEKFKRLKERVDKAYENRDTDAPGSTKTNMIIKGFTDEEVKEVI</sequence>
<keyword evidence="3 6" id="KW-1133">Transmembrane helix</keyword>
<dbReference type="Proteomes" id="UP000515135">
    <property type="component" value="Unplaced"/>
</dbReference>
<evidence type="ECO:0000259" key="7">
    <source>
        <dbReference type="Pfam" id="PF02931"/>
    </source>
</evidence>
<dbReference type="GeneID" id="109464541"/>
<keyword evidence="9" id="KW-1185">Reference proteome</keyword>
<evidence type="ECO:0000256" key="6">
    <source>
        <dbReference type="SAM" id="Phobius"/>
    </source>
</evidence>
<feature type="transmembrane region" description="Helical" evidence="6">
    <location>
        <begin position="241"/>
        <end position="261"/>
    </location>
</feature>
<gene>
    <name evidence="10" type="primary">LOC109464541</name>
</gene>
<evidence type="ECO:0000256" key="1">
    <source>
        <dbReference type="ARBA" id="ARBA00004141"/>
    </source>
</evidence>
<evidence type="ECO:0000256" key="4">
    <source>
        <dbReference type="ARBA" id="ARBA00023136"/>
    </source>
</evidence>
<evidence type="ECO:0000256" key="2">
    <source>
        <dbReference type="ARBA" id="ARBA00022692"/>
    </source>
</evidence>
<dbReference type="OrthoDB" id="5975154at2759"/>
<reference evidence="10" key="1">
    <citation type="submission" date="2025-08" db="UniProtKB">
        <authorList>
            <consortium name="RefSeq"/>
        </authorList>
    </citation>
    <scope>IDENTIFICATION</scope>
    <source>
        <tissue evidence="10">Gonad</tissue>
    </source>
</reference>
<dbReference type="Pfam" id="PF02932">
    <property type="entry name" value="Neur_chan_memb"/>
    <property type="match status" value="1"/>
</dbReference>
<dbReference type="KEGG" id="bbel:109464541"/>
<evidence type="ECO:0000313" key="10">
    <source>
        <dbReference type="RefSeq" id="XP_019617103.1"/>
    </source>
</evidence>
<feature type="coiled-coil region" evidence="5">
    <location>
        <begin position="265"/>
        <end position="292"/>
    </location>
</feature>
<dbReference type="Pfam" id="PF02931">
    <property type="entry name" value="Neur_chan_LBD"/>
    <property type="match status" value="1"/>
</dbReference>
<feature type="domain" description="Neurotransmitter-gated ion-channel transmembrane" evidence="8">
    <location>
        <begin position="155"/>
        <end position="242"/>
    </location>
</feature>
<dbReference type="AlphaFoldDB" id="A0A6P4XY91"/>
<keyword evidence="4 6" id="KW-0472">Membrane</keyword>
<feature type="transmembrane region" description="Helical" evidence="6">
    <location>
        <begin position="150"/>
        <end position="168"/>
    </location>
</feature>
<dbReference type="GO" id="GO:0005230">
    <property type="term" value="F:extracellular ligand-gated monoatomic ion channel activity"/>
    <property type="evidence" value="ECO:0007669"/>
    <property type="project" value="InterPro"/>
</dbReference>
<evidence type="ECO:0000256" key="3">
    <source>
        <dbReference type="ARBA" id="ARBA00022989"/>
    </source>
</evidence>
<keyword evidence="2 6" id="KW-0812">Transmembrane</keyword>
<feature type="domain" description="Neurotransmitter-gated ion-channel ligand-binding" evidence="7">
    <location>
        <begin position="10"/>
        <end position="141"/>
    </location>
</feature>
<dbReference type="InterPro" id="IPR006202">
    <property type="entry name" value="Neur_chan_lig-bd"/>
</dbReference>
<name>A0A6P4XY91_BRABE</name>